<dbReference type="KEGG" id="crx:CRECT_2108"/>
<keyword evidence="1" id="KW-0812">Transmembrane</keyword>
<name>A0A6G5QQ11_CAMRE</name>
<protein>
    <submittedName>
        <fullName evidence="2">Uncharacterized protein</fullName>
    </submittedName>
</protein>
<evidence type="ECO:0000256" key="1">
    <source>
        <dbReference type="SAM" id="Phobius"/>
    </source>
</evidence>
<dbReference type="AlphaFoldDB" id="A0A6G5QQ11"/>
<evidence type="ECO:0000313" key="2">
    <source>
        <dbReference type="EMBL" id="QCD47711.1"/>
    </source>
</evidence>
<dbReference type="EMBL" id="CP012543">
    <property type="protein sequence ID" value="QCD47711.1"/>
    <property type="molecule type" value="Genomic_DNA"/>
</dbReference>
<reference evidence="2 3" key="1">
    <citation type="submission" date="2016-07" db="EMBL/GenBank/DDBJ databases">
        <title>Comparative genomics of the Campylobacter concisus group.</title>
        <authorList>
            <person name="Miller W.G."/>
            <person name="Yee E."/>
            <person name="Chapman M.H."/>
            <person name="Huynh S."/>
            <person name="Bono J.L."/>
            <person name="On S.L.W."/>
            <person name="StLeger J."/>
            <person name="Foster G."/>
            <person name="Parker C.T."/>
        </authorList>
    </citation>
    <scope>NUCLEOTIDE SEQUENCE [LARGE SCALE GENOMIC DNA]</scope>
    <source>
        <strain evidence="2 3">ATCC 33238</strain>
    </source>
</reference>
<keyword evidence="1" id="KW-0472">Membrane</keyword>
<dbReference type="Proteomes" id="UP000502377">
    <property type="component" value="Chromosome"/>
</dbReference>
<proteinExistence type="predicted"/>
<keyword evidence="1" id="KW-1133">Transmembrane helix</keyword>
<accession>A0A6G5QQ11</accession>
<evidence type="ECO:0000313" key="3">
    <source>
        <dbReference type="Proteomes" id="UP000502377"/>
    </source>
</evidence>
<sequence>MSDKKAFNDTVSIMTDSDVSKKIDAVLHLNIFLPNDRENSYMEIGILVSRKEYNNFDRNFNIDIIFPFEISNYNFKDMKNELCDGKTLNMIFNEETYLNRGKLDFRLKEYKLGNIRLCNTTLNNDSSITMSVAEKQKNSYFRFRINNISNNISEEKLSDARVNPLAKTVQIIGFSINSTKRYTKEVNNALKFNEINAFVILDSTTELIEKSRPIKSFRVLEDKLWKQYIKCDINSTMMVYQFKDKAINEDSINGWRLFLKSMHHKKSIIDAVLFLTFLIVVALVSNLFSKMLFG</sequence>
<organism evidence="2 3">
    <name type="scientific">Campylobacter rectus</name>
    <name type="common">Wolinella recta</name>
    <dbReference type="NCBI Taxonomy" id="203"/>
    <lineage>
        <taxon>Bacteria</taxon>
        <taxon>Pseudomonadati</taxon>
        <taxon>Campylobacterota</taxon>
        <taxon>Epsilonproteobacteria</taxon>
        <taxon>Campylobacterales</taxon>
        <taxon>Campylobacteraceae</taxon>
        <taxon>Campylobacter</taxon>
    </lineage>
</organism>
<gene>
    <name evidence="2" type="ORF">CRECT_2108</name>
</gene>
<feature type="transmembrane region" description="Helical" evidence="1">
    <location>
        <begin position="268"/>
        <end position="288"/>
    </location>
</feature>
<dbReference type="RefSeq" id="WP_002943611.1">
    <property type="nucleotide sequence ID" value="NZ_CP012543.1"/>
</dbReference>